<evidence type="ECO:0000256" key="1">
    <source>
        <dbReference type="ARBA" id="ARBA00006484"/>
    </source>
</evidence>
<dbReference type="RefSeq" id="WP_090139007.1">
    <property type="nucleotide sequence ID" value="NZ_FMBC01000096.1"/>
</dbReference>
<dbReference type="Proteomes" id="UP000198515">
    <property type="component" value="Unassembled WGS sequence"/>
</dbReference>
<evidence type="ECO:0000256" key="2">
    <source>
        <dbReference type="ARBA" id="ARBA00023002"/>
    </source>
</evidence>
<evidence type="ECO:0000313" key="4">
    <source>
        <dbReference type="EMBL" id="SCC69766.1"/>
    </source>
</evidence>
<dbReference type="PANTHER" id="PTHR43477:SF1">
    <property type="entry name" value="DIHYDROANTICAPSIN 7-DEHYDROGENASE"/>
    <property type="match status" value="1"/>
</dbReference>
<dbReference type="InterPro" id="IPR002347">
    <property type="entry name" value="SDR_fam"/>
</dbReference>
<evidence type="ECO:0000259" key="3">
    <source>
        <dbReference type="SMART" id="SM00822"/>
    </source>
</evidence>
<dbReference type="PRINTS" id="PR00081">
    <property type="entry name" value="GDHRDH"/>
</dbReference>
<dbReference type="AlphaFoldDB" id="A0A1C4GNN6"/>
<dbReference type="InterPro" id="IPR057326">
    <property type="entry name" value="KR_dom"/>
</dbReference>
<feature type="domain" description="Ketoreductase" evidence="3">
    <location>
        <begin position="7"/>
        <end position="172"/>
    </location>
</feature>
<gene>
    <name evidence="4" type="ORF">GA0061070_10962</name>
</gene>
<dbReference type="InterPro" id="IPR036291">
    <property type="entry name" value="NAD(P)-bd_dom_sf"/>
</dbReference>
<dbReference type="Gene3D" id="3.40.50.720">
    <property type="entry name" value="NAD(P)-binding Rossmann-like Domain"/>
    <property type="match status" value="1"/>
</dbReference>
<dbReference type="InterPro" id="IPR051122">
    <property type="entry name" value="SDR_DHRS6-like"/>
</dbReference>
<sequence>MGKLEGKVVVITGANSGIGLASAKRFAAEGAQVFMTGRRALELEEAVAEVGHNAIGICGDISKMQDLEALFNEIKRKAGHIDVLFANAGGGDFASLADITEEHYNRIFDTNVKGTLFTVQKSLHLLKDGASVILTGSTSATTGIPEFSVYSASKAAIRGFARAWVLELAPRKIRINILVPGSTSTPGWHGLSPDEKFNREMIRAVESTTPLGRLAEPSEVAAAALFLASDDSSFVNGSELFVDGGAAQI</sequence>
<dbReference type="SMART" id="SM00822">
    <property type="entry name" value="PKS_KR"/>
    <property type="match status" value="1"/>
</dbReference>
<dbReference type="SUPFAM" id="SSF51735">
    <property type="entry name" value="NAD(P)-binding Rossmann-fold domains"/>
    <property type="match status" value="1"/>
</dbReference>
<comment type="similarity">
    <text evidence="1">Belongs to the short-chain dehydrogenases/reductases (SDR) family.</text>
</comment>
<dbReference type="GO" id="GO:0016491">
    <property type="term" value="F:oxidoreductase activity"/>
    <property type="evidence" value="ECO:0007669"/>
    <property type="project" value="UniProtKB-KW"/>
</dbReference>
<reference evidence="5" key="1">
    <citation type="submission" date="2016-08" db="EMBL/GenBank/DDBJ databases">
        <authorList>
            <person name="Varghese N."/>
            <person name="Submissions Spin"/>
        </authorList>
    </citation>
    <scope>NUCLEOTIDE SEQUENCE [LARGE SCALE GENOMIC DNA]</scope>
    <source>
        <strain evidence="5">REICA_142</strain>
    </source>
</reference>
<keyword evidence="2" id="KW-0560">Oxidoreductase</keyword>
<dbReference type="FunFam" id="3.40.50.720:FF:000084">
    <property type="entry name" value="Short-chain dehydrogenase reductase"/>
    <property type="match status" value="1"/>
</dbReference>
<dbReference type="PRINTS" id="PR00080">
    <property type="entry name" value="SDRFAMILY"/>
</dbReference>
<organism evidence="4 5">
    <name type="scientific">Kosakonia oryziphila</name>
    <dbReference type="NCBI Taxonomy" id="1005667"/>
    <lineage>
        <taxon>Bacteria</taxon>
        <taxon>Pseudomonadati</taxon>
        <taxon>Pseudomonadota</taxon>
        <taxon>Gammaproteobacteria</taxon>
        <taxon>Enterobacterales</taxon>
        <taxon>Enterobacteriaceae</taxon>
        <taxon>Kosakonia</taxon>
    </lineage>
</organism>
<dbReference type="PANTHER" id="PTHR43477">
    <property type="entry name" value="DIHYDROANTICAPSIN 7-DEHYDROGENASE"/>
    <property type="match status" value="1"/>
</dbReference>
<accession>A0A1C4GNN6</accession>
<proteinExistence type="inferred from homology"/>
<evidence type="ECO:0000313" key="5">
    <source>
        <dbReference type="Proteomes" id="UP000198515"/>
    </source>
</evidence>
<dbReference type="Pfam" id="PF13561">
    <property type="entry name" value="adh_short_C2"/>
    <property type="match status" value="1"/>
</dbReference>
<dbReference type="CDD" id="cd05233">
    <property type="entry name" value="SDR_c"/>
    <property type="match status" value="1"/>
</dbReference>
<dbReference type="EMBL" id="FMBC01000096">
    <property type="protein sequence ID" value="SCC69766.1"/>
    <property type="molecule type" value="Genomic_DNA"/>
</dbReference>
<keyword evidence="5" id="KW-1185">Reference proteome</keyword>
<protein>
    <submittedName>
        <fullName evidence="4">NAD(P)-dependent dehydrogenase, short-chain alcohol dehydrogenase family</fullName>
    </submittedName>
</protein>
<name>A0A1C4GNN6_9ENTR</name>
<dbReference type="OrthoDB" id="9803333at2"/>